<dbReference type="SUPFAM" id="SSF56601">
    <property type="entry name" value="beta-lactamase/transpeptidase-like"/>
    <property type="match status" value="1"/>
</dbReference>
<name>A0A1T5B9Z9_9SPHI</name>
<evidence type="ECO:0000313" key="4">
    <source>
        <dbReference type="EMBL" id="SKB43859.1"/>
    </source>
</evidence>
<keyword evidence="2" id="KW-0378">Hydrolase</keyword>
<dbReference type="PRINTS" id="PR00922">
    <property type="entry name" value="DADACBPTASE3"/>
</dbReference>
<comment type="similarity">
    <text evidence="1">Belongs to the peptidase S13 family.</text>
</comment>
<dbReference type="GO" id="GO:0006508">
    <property type="term" value="P:proteolysis"/>
    <property type="evidence" value="ECO:0007669"/>
    <property type="project" value="InterPro"/>
</dbReference>
<keyword evidence="4" id="KW-0121">Carboxypeptidase</keyword>
<dbReference type="EMBL" id="FUZF01000002">
    <property type="protein sequence ID" value="SKB43859.1"/>
    <property type="molecule type" value="Genomic_DNA"/>
</dbReference>
<dbReference type="GO" id="GO:0004185">
    <property type="term" value="F:serine-type carboxypeptidase activity"/>
    <property type="evidence" value="ECO:0007669"/>
    <property type="project" value="InterPro"/>
</dbReference>
<dbReference type="Pfam" id="PF02113">
    <property type="entry name" value="Peptidase_S13"/>
    <property type="match status" value="1"/>
</dbReference>
<evidence type="ECO:0000256" key="1">
    <source>
        <dbReference type="ARBA" id="ARBA00006096"/>
    </source>
</evidence>
<accession>A0A1T5B9Z9</accession>
<dbReference type="GO" id="GO:0000270">
    <property type="term" value="P:peptidoglycan metabolic process"/>
    <property type="evidence" value="ECO:0007669"/>
    <property type="project" value="TreeGrafter"/>
</dbReference>
<dbReference type="NCBIfam" id="TIGR00666">
    <property type="entry name" value="PBP4"/>
    <property type="match status" value="1"/>
</dbReference>
<keyword evidence="3" id="KW-0812">Transmembrane</keyword>
<feature type="transmembrane region" description="Helical" evidence="3">
    <location>
        <begin position="12"/>
        <end position="33"/>
    </location>
</feature>
<dbReference type="Proteomes" id="UP000190150">
    <property type="component" value="Unassembled WGS sequence"/>
</dbReference>
<evidence type="ECO:0000256" key="3">
    <source>
        <dbReference type="SAM" id="Phobius"/>
    </source>
</evidence>
<dbReference type="Gene3D" id="3.40.710.10">
    <property type="entry name" value="DD-peptidase/beta-lactamase superfamily"/>
    <property type="match status" value="1"/>
</dbReference>
<evidence type="ECO:0000256" key="2">
    <source>
        <dbReference type="ARBA" id="ARBA00022801"/>
    </source>
</evidence>
<dbReference type="Gene3D" id="3.50.80.20">
    <property type="entry name" value="D-Ala-D-Ala carboxypeptidase C, peptidase S13"/>
    <property type="match status" value="1"/>
</dbReference>
<organism evidence="4 5">
    <name type="scientific">Sphingobacterium nematocida</name>
    <dbReference type="NCBI Taxonomy" id="1513896"/>
    <lineage>
        <taxon>Bacteria</taxon>
        <taxon>Pseudomonadati</taxon>
        <taxon>Bacteroidota</taxon>
        <taxon>Sphingobacteriia</taxon>
        <taxon>Sphingobacteriales</taxon>
        <taxon>Sphingobacteriaceae</taxon>
        <taxon>Sphingobacterium</taxon>
    </lineage>
</organism>
<evidence type="ECO:0000313" key="5">
    <source>
        <dbReference type="Proteomes" id="UP000190150"/>
    </source>
</evidence>
<proteinExistence type="inferred from homology"/>
<keyword evidence="5" id="KW-1185">Reference proteome</keyword>
<reference evidence="5" key="1">
    <citation type="submission" date="2017-02" db="EMBL/GenBank/DDBJ databases">
        <authorList>
            <person name="Varghese N."/>
            <person name="Submissions S."/>
        </authorList>
    </citation>
    <scope>NUCLEOTIDE SEQUENCE [LARGE SCALE GENOMIC DNA]</scope>
    <source>
        <strain evidence="5">DSM 24091</strain>
    </source>
</reference>
<keyword evidence="3" id="KW-1133">Transmembrane helix</keyword>
<dbReference type="STRING" id="1513896.SAMN05660841_00478"/>
<keyword evidence="3" id="KW-0472">Membrane</keyword>
<dbReference type="InterPro" id="IPR000667">
    <property type="entry name" value="Peptidase_S13"/>
</dbReference>
<keyword evidence="4" id="KW-0645">Protease</keyword>
<gene>
    <name evidence="4" type="ORF">SAMN05660841_00478</name>
</gene>
<dbReference type="AlphaFoldDB" id="A0A1T5B9Z9"/>
<dbReference type="PANTHER" id="PTHR30023">
    <property type="entry name" value="D-ALANYL-D-ALANINE CARBOXYPEPTIDASE"/>
    <property type="match status" value="1"/>
</dbReference>
<dbReference type="PANTHER" id="PTHR30023:SF0">
    <property type="entry name" value="PENICILLIN-SENSITIVE CARBOXYPEPTIDASE A"/>
    <property type="match status" value="1"/>
</dbReference>
<protein>
    <submittedName>
        <fullName evidence="4">D-alanyl-D-alanine carboxypeptidase / D-alanyl-D-alanine-endopeptidase (Penicillin-binding protein 4)</fullName>
    </submittedName>
</protein>
<dbReference type="InterPro" id="IPR012338">
    <property type="entry name" value="Beta-lactam/transpept-like"/>
</dbReference>
<sequence length="512" mass="56760">MFRLHYVPLNMTVRFVLSTFVVLYIQRIFFRFVKTRTIFMNTKHYITLLCSSFLFITATLAQSTQQNLQKGFDTFLAMPSLKNGIASLHIIDKSTGSTLFEKNSQIGLPTASTLKVITSITGLDLLGSEYTYKTKLYYTGTIDSVGILHGDIVVQGSGDPTLGSDRYEQTKEQLLLDKWINAIKSAGITAIDGRIIGDDRMYNGNDVPGGWIWTDIGNYYGAGISALNWRENKAGVNFQSGTPNAPAPIVQTTSDLSYLQLVNTVKVGRPGSGDNVYAYSAPYSEKIYLKGTYGQDLKKTIEISVPDPAFDLAFQLTKTANTAGIPVLMEPTTGQRLVEQDSIFPQKTAELSTHVSPKLIDIVYWFNQKSINLYGEAILRSIAYISGGKVTTLDGANYLQKFWKQKLQLNSSELDIIDGSGLSPQNNVTTFAMNKIMQYAASRPWSDSFVKSLPVYNGMTMKSGTISGTLGYTGYHKAKDGKEYTFTLLVYNYDGSASKMRQSMFNLLDILK</sequence>